<protein>
    <submittedName>
        <fullName evidence="2">Uncharacterized protein</fullName>
    </submittedName>
</protein>
<accession>A0A9D4LHY0</accession>
<proteinExistence type="predicted"/>
<feature type="transmembrane region" description="Helical" evidence="1">
    <location>
        <begin position="55"/>
        <end position="80"/>
    </location>
</feature>
<organism evidence="2 3">
    <name type="scientific">Dreissena polymorpha</name>
    <name type="common">Zebra mussel</name>
    <name type="synonym">Mytilus polymorpha</name>
    <dbReference type="NCBI Taxonomy" id="45954"/>
    <lineage>
        <taxon>Eukaryota</taxon>
        <taxon>Metazoa</taxon>
        <taxon>Spiralia</taxon>
        <taxon>Lophotrochozoa</taxon>
        <taxon>Mollusca</taxon>
        <taxon>Bivalvia</taxon>
        <taxon>Autobranchia</taxon>
        <taxon>Heteroconchia</taxon>
        <taxon>Euheterodonta</taxon>
        <taxon>Imparidentia</taxon>
        <taxon>Neoheterodontei</taxon>
        <taxon>Myida</taxon>
        <taxon>Dreissenoidea</taxon>
        <taxon>Dreissenidae</taxon>
        <taxon>Dreissena</taxon>
    </lineage>
</organism>
<dbReference type="AlphaFoldDB" id="A0A9D4LHY0"/>
<keyword evidence="3" id="KW-1185">Reference proteome</keyword>
<gene>
    <name evidence="2" type="ORF">DPMN_100652</name>
</gene>
<evidence type="ECO:0000313" key="3">
    <source>
        <dbReference type="Proteomes" id="UP000828390"/>
    </source>
</evidence>
<evidence type="ECO:0000256" key="1">
    <source>
        <dbReference type="SAM" id="Phobius"/>
    </source>
</evidence>
<reference evidence="2" key="1">
    <citation type="journal article" date="2019" name="bioRxiv">
        <title>The Genome of the Zebra Mussel, Dreissena polymorpha: A Resource for Invasive Species Research.</title>
        <authorList>
            <person name="McCartney M.A."/>
            <person name="Auch B."/>
            <person name="Kono T."/>
            <person name="Mallez S."/>
            <person name="Zhang Y."/>
            <person name="Obille A."/>
            <person name="Becker A."/>
            <person name="Abrahante J.E."/>
            <person name="Garbe J."/>
            <person name="Badalamenti J.P."/>
            <person name="Herman A."/>
            <person name="Mangelson H."/>
            <person name="Liachko I."/>
            <person name="Sullivan S."/>
            <person name="Sone E.D."/>
            <person name="Koren S."/>
            <person name="Silverstein K.A.T."/>
            <person name="Beckman K.B."/>
            <person name="Gohl D.M."/>
        </authorList>
    </citation>
    <scope>NUCLEOTIDE SEQUENCE</scope>
    <source>
        <strain evidence="2">Duluth1</strain>
        <tissue evidence="2">Whole animal</tissue>
    </source>
</reference>
<keyword evidence="1" id="KW-0472">Membrane</keyword>
<keyword evidence="1" id="KW-0812">Transmembrane</keyword>
<dbReference type="Proteomes" id="UP000828390">
    <property type="component" value="Unassembled WGS sequence"/>
</dbReference>
<reference evidence="2" key="2">
    <citation type="submission" date="2020-11" db="EMBL/GenBank/DDBJ databases">
        <authorList>
            <person name="McCartney M.A."/>
            <person name="Auch B."/>
            <person name="Kono T."/>
            <person name="Mallez S."/>
            <person name="Becker A."/>
            <person name="Gohl D.M."/>
            <person name="Silverstein K.A.T."/>
            <person name="Koren S."/>
            <person name="Bechman K.B."/>
            <person name="Herman A."/>
            <person name="Abrahante J.E."/>
            <person name="Garbe J."/>
        </authorList>
    </citation>
    <scope>NUCLEOTIDE SEQUENCE</scope>
    <source>
        <strain evidence="2">Duluth1</strain>
        <tissue evidence="2">Whole animal</tissue>
    </source>
</reference>
<comment type="caution">
    <text evidence="2">The sequence shown here is derived from an EMBL/GenBank/DDBJ whole genome shotgun (WGS) entry which is preliminary data.</text>
</comment>
<feature type="transmembrane region" description="Helical" evidence="1">
    <location>
        <begin position="12"/>
        <end position="34"/>
    </location>
</feature>
<keyword evidence="1" id="KW-1133">Transmembrane helix</keyword>
<sequence length="152" mass="17144">MLMELLVQNLLTLAIDVVGMLIIIPTSAVLIPSWDRATPKYLKLVTSFSLSPFKVMIALMLVLLFTMFFDLSVLTSILYVPAISIICWRNLEVHFPCQNVNFISESQDRVGSTSKIDTSVVDMESLLHYLLKETIKQDGKKADIPEGRTYMS</sequence>
<dbReference type="EMBL" id="JAIWYP010000003">
    <property type="protein sequence ID" value="KAH3858033.1"/>
    <property type="molecule type" value="Genomic_DNA"/>
</dbReference>
<name>A0A9D4LHY0_DREPO</name>
<evidence type="ECO:0000313" key="2">
    <source>
        <dbReference type="EMBL" id="KAH3858033.1"/>
    </source>
</evidence>